<dbReference type="AlphaFoldDB" id="A0A8E5HUJ1"/>
<evidence type="ECO:0000313" key="1">
    <source>
        <dbReference type="EMBL" id="QUC21890.1"/>
    </source>
</evidence>
<evidence type="ECO:0000313" key="2">
    <source>
        <dbReference type="Proteomes" id="UP000027002"/>
    </source>
</evidence>
<organism evidence="1 2">
    <name type="scientific">Ustilaginoidea virens</name>
    <name type="common">Rice false smut fungus</name>
    <name type="synonym">Villosiclava virens</name>
    <dbReference type="NCBI Taxonomy" id="1159556"/>
    <lineage>
        <taxon>Eukaryota</taxon>
        <taxon>Fungi</taxon>
        <taxon>Dikarya</taxon>
        <taxon>Ascomycota</taxon>
        <taxon>Pezizomycotina</taxon>
        <taxon>Sordariomycetes</taxon>
        <taxon>Hypocreomycetidae</taxon>
        <taxon>Hypocreales</taxon>
        <taxon>Clavicipitaceae</taxon>
        <taxon>Ustilaginoidea</taxon>
    </lineage>
</organism>
<sequence>MSISLESLALDAANSDGDNHEYGMLDSIGYGLFTSQDSEVLQYSASSYLNIAFPGWILQTLA</sequence>
<accession>A0A8E5HUJ1</accession>
<dbReference type="Proteomes" id="UP000027002">
    <property type="component" value="Chromosome 5"/>
</dbReference>
<reference evidence="1" key="1">
    <citation type="submission" date="2020-03" db="EMBL/GenBank/DDBJ databases">
        <title>A mixture of massive structural variations and highly conserved coding sequences in Ustilaginoidea virens genome.</title>
        <authorList>
            <person name="Zhang K."/>
            <person name="Zhao Z."/>
            <person name="Zhang Z."/>
            <person name="Li Y."/>
            <person name="Hsiang T."/>
            <person name="Sun W."/>
        </authorList>
    </citation>
    <scope>NUCLEOTIDE SEQUENCE</scope>
    <source>
        <strain evidence="1">UV-8b</strain>
    </source>
</reference>
<dbReference type="GeneID" id="66066908"/>
<protein>
    <submittedName>
        <fullName evidence="1">Uncharacterized protein</fullName>
    </submittedName>
</protein>
<dbReference type="RefSeq" id="XP_042999563.1">
    <property type="nucleotide sequence ID" value="XM_043143628.1"/>
</dbReference>
<gene>
    <name evidence="1" type="ORF">UV8b_06131</name>
</gene>
<dbReference type="KEGG" id="uvi:66066908"/>
<keyword evidence="2" id="KW-1185">Reference proteome</keyword>
<dbReference type="EMBL" id="CP072757">
    <property type="protein sequence ID" value="QUC21890.1"/>
    <property type="molecule type" value="Genomic_DNA"/>
</dbReference>
<proteinExistence type="predicted"/>
<name>A0A8E5HUJ1_USTVR</name>